<dbReference type="Proteomes" id="UP000284379">
    <property type="component" value="Unassembled WGS sequence"/>
</dbReference>
<proteinExistence type="predicted"/>
<accession>A0A413VJF8</accession>
<evidence type="ECO:0000313" key="1">
    <source>
        <dbReference type="EMBL" id="RHB33715.1"/>
    </source>
</evidence>
<comment type="caution">
    <text evidence="1">The sequence shown here is derived from an EMBL/GenBank/DDBJ whole genome shotgun (WGS) entry which is preliminary data.</text>
</comment>
<evidence type="ECO:0000313" key="2">
    <source>
        <dbReference type="Proteomes" id="UP000284379"/>
    </source>
</evidence>
<organism evidence="1 2">
    <name type="scientific">Bacteroides nordii</name>
    <dbReference type="NCBI Taxonomy" id="291645"/>
    <lineage>
        <taxon>Bacteria</taxon>
        <taxon>Pseudomonadati</taxon>
        <taxon>Bacteroidota</taxon>
        <taxon>Bacteroidia</taxon>
        <taxon>Bacteroidales</taxon>
        <taxon>Bacteroidaceae</taxon>
        <taxon>Bacteroides</taxon>
    </lineage>
</organism>
<gene>
    <name evidence="1" type="ORF">DW888_15330</name>
</gene>
<dbReference type="PROSITE" id="PS51257">
    <property type="entry name" value="PROKAR_LIPOPROTEIN"/>
    <property type="match status" value="1"/>
</dbReference>
<evidence type="ECO:0008006" key="3">
    <source>
        <dbReference type="Google" id="ProtNLM"/>
    </source>
</evidence>
<dbReference type="EMBL" id="QSGO01000014">
    <property type="protein sequence ID" value="RHB33715.1"/>
    <property type="molecule type" value="Genomic_DNA"/>
</dbReference>
<reference evidence="1 2" key="1">
    <citation type="submission" date="2018-08" db="EMBL/GenBank/DDBJ databases">
        <title>A genome reference for cultivated species of the human gut microbiota.</title>
        <authorList>
            <person name="Zou Y."/>
            <person name="Xue W."/>
            <person name="Luo G."/>
        </authorList>
    </citation>
    <scope>NUCLEOTIDE SEQUENCE [LARGE SCALE GENOMIC DNA]</scope>
    <source>
        <strain evidence="1 2">AM40-30BH</strain>
    </source>
</reference>
<dbReference type="AlphaFoldDB" id="A0A413VJF8"/>
<sequence length="1009" mass="112575">MLINRQRIYLPLSVLFMFSLLTSCFDEKLETNVKEGHVTITGINTRSYAGSEPGDGIDDKVETLRILAFDKATNVCKSNAFYYGAALTGTTLQHPIKQGEYNFIFLCNEPLHQDIQTLLDGINHYDDVKSIAYPAEFFNSDYIIPMIAENRGVKVLAGGKIEINNTVSTELVVKLRRLAARVDVVLKSKMDLGDINSTIFEGVTFSNLPNRVPLVHGLPSDPVSGWVYDNPTLTYNGTAITRNVIRKFTLNDNADYFEINPAFLTSADKANDLIWAARIKRVIVPSSYFATKTTEANAVDFTVNMIKDYSPSCKLQILSDPDYTLPANARLELTASIREPLEVNIKPSPWTSDVNDWEIVGNRILNVSHEKVKMTDLNGVRISFWSNMPVVRVLNTVQKQGESTKRITNEVFNCLAIDETNNPNPYRFYFDPLTGSGYMDLLIDGTNTIAGSPHLRTENMTGTYTLILSAEEQDGKNALQREIEVVVTQEGLRFVNDPTKNGQGLFNGVFFKHNQKGERIITGQHGVNWDWSVEVPAEFRDWLIVSATPSFDPGVGTESPEDAEKYHVVPNQYKGETGYNITGLKGRIYFRIGVKESANFVANKDATPKFGYVNLKYRLSATWSPTMTIFIRQGEAPHYIYGPDDPIPGEVYNGWNGGTLISSEVREDMRLLASDSRNLGAAEFSPLNLTTDGLAGNGNPAYENVGIRGARFVDFPSQAGAFFQWAVDMGSNTDYSSYYRRAYNPTKSLNSTAFPWGYEEFPIMWDGATGISVYKSQFEVCPPGYRRPTDGYTNKISINGYYPYLPDVGSSATDFEDHKADIKYSELRTSLFLVPFAGNASSNADYKTTYTNVVSTNTGPGTYPYGKSGTARKQLKNTSFTFYSDGFFDRRPIKEASSGNYGVSLGNSKVAYQGVLYYNFDTSKKIYRSVFFPATGRLNNKSGNLESAGSTGYYWSSSVGPGYNRSELISGTNDRRMRYGAWSLESAYNAHNMRLSYQGFAQAIRCVRE</sequence>
<protein>
    <recommendedName>
        <fullName evidence="3">Major fimbrial subunit protein N-terminal domain-containing protein</fullName>
    </recommendedName>
</protein>
<name>A0A413VJF8_9BACE</name>